<dbReference type="GO" id="GO:0006310">
    <property type="term" value="P:DNA recombination"/>
    <property type="evidence" value="ECO:0007669"/>
    <property type="project" value="UniProtKB-UniRule"/>
</dbReference>
<evidence type="ECO:0000256" key="1">
    <source>
        <dbReference type="ARBA" id="ARBA00022490"/>
    </source>
</evidence>
<feature type="region of interest" description="Domain II" evidence="6">
    <location>
        <begin position="69"/>
        <end position="146"/>
    </location>
</feature>
<evidence type="ECO:0000259" key="7">
    <source>
        <dbReference type="SMART" id="SM00278"/>
    </source>
</evidence>
<dbReference type="GO" id="GO:0009378">
    <property type="term" value="F:four-way junction helicase activity"/>
    <property type="evidence" value="ECO:0007669"/>
    <property type="project" value="InterPro"/>
</dbReference>
<organism evidence="8 9">
    <name type="scientific">Candidatus Colwellbacteria bacterium CG10_big_fil_rev_8_21_14_0_10_42_22</name>
    <dbReference type="NCBI Taxonomy" id="1974540"/>
    <lineage>
        <taxon>Bacteria</taxon>
        <taxon>Candidatus Colwelliibacteriota</taxon>
    </lineage>
</organism>
<dbReference type="GO" id="GO:0005524">
    <property type="term" value="F:ATP binding"/>
    <property type="evidence" value="ECO:0007669"/>
    <property type="project" value="InterPro"/>
</dbReference>
<dbReference type="InterPro" id="IPR013849">
    <property type="entry name" value="DNA_helicase_Holl-junc_RuvA_I"/>
</dbReference>
<dbReference type="InterPro" id="IPR036267">
    <property type="entry name" value="RuvA_C_sf"/>
</dbReference>
<dbReference type="InterPro" id="IPR011114">
    <property type="entry name" value="RuvA_C"/>
</dbReference>
<dbReference type="HAMAP" id="MF_00031">
    <property type="entry name" value="DNA_HJ_migration_RuvA"/>
    <property type="match status" value="1"/>
</dbReference>
<feature type="domain" description="Helix-hairpin-helix DNA-binding motif class 1" evidence="7">
    <location>
        <begin position="112"/>
        <end position="131"/>
    </location>
</feature>
<dbReference type="Proteomes" id="UP000231466">
    <property type="component" value="Unassembled WGS sequence"/>
</dbReference>
<dbReference type="GO" id="GO:0048476">
    <property type="term" value="C:Holliday junction resolvase complex"/>
    <property type="evidence" value="ECO:0007669"/>
    <property type="project" value="UniProtKB-UniRule"/>
</dbReference>
<dbReference type="GO" id="GO:0009379">
    <property type="term" value="C:Holliday junction helicase complex"/>
    <property type="evidence" value="ECO:0007669"/>
    <property type="project" value="InterPro"/>
</dbReference>
<feature type="region of interest" description="Domain III" evidence="6">
    <location>
        <begin position="152"/>
        <end position="195"/>
    </location>
</feature>
<dbReference type="GO" id="GO:0000400">
    <property type="term" value="F:four-way junction DNA binding"/>
    <property type="evidence" value="ECO:0007669"/>
    <property type="project" value="UniProtKB-UniRule"/>
</dbReference>
<dbReference type="Gene3D" id="2.40.50.140">
    <property type="entry name" value="Nucleic acid-binding proteins"/>
    <property type="match status" value="1"/>
</dbReference>
<dbReference type="SUPFAM" id="SSF50249">
    <property type="entry name" value="Nucleic acid-binding proteins"/>
    <property type="match status" value="1"/>
</dbReference>
<comment type="subunit">
    <text evidence="6">Homotetramer. Forms an RuvA(8)-RuvB(12)-Holliday junction (HJ) complex. HJ DNA is sandwiched between 2 RuvA tetramers; dsDNA enters through RuvA and exits via RuvB. An RuvB hexamer assembles on each DNA strand where it exits the tetramer. Each RuvB hexamer is contacted by two RuvA subunits (via domain III) on 2 adjacent RuvB subunits; this complex drives branch migration. In the full resolvosome a probable DNA-RuvA(4)-RuvB(12)-RuvC(2) complex forms which resolves the HJ.</text>
</comment>
<comment type="caution">
    <text evidence="6">Lacks conserved residue(s) required for the propagation of feature annotation.</text>
</comment>
<comment type="function">
    <text evidence="6">The RuvA-RuvB-RuvC complex processes Holliday junction (HJ) DNA during genetic recombination and DNA repair, while the RuvA-RuvB complex plays an important role in the rescue of blocked DNA replication forks via replication fork reversal (RFR). RuvA specifically binds to HJ cruciform DNA, conferring on it an open structure. The RuvB hexamer acts as an ATP-dependent pump, pulling dsDNA into and through the RuvAB complex. HJ branch migration allows RuvC to scan DNA until it finds its consensus sequence, where it cleaves and resolves the cruciform DNA.</text>
</comment>
<comment type="similarity">
    <text evidence="6">Belongs to the RuvA family.</text>
</comment>
<dbReference type="SUPFAM" id="SSF47781">
    <property type="entry name" value="RuvA domain 2-like"/>
    <property type="match status" value="1"/>
</dbReference>
<protein>
    <recommendedName>
        <fullName evidence="6">Holliday junction branch migration complex subunit RuvA</fullName>
    </recommendedName>
</protein>
<name>A0A2H0VI15_9BACT</name>
<comment type="domain">
    <text evidence="6">Has three domains with a flexible linker between the domains II and III and assumes an 'L' shape. Domain III is highly mobile and contacts RuvB.</text>
</comment>
<dbReference type="Pfam" id="PF07499">
    <property type="entry name" value="RuvA_C"/>
    <property type="match status" value="1"/>
</dbReference>
<evidence type="ECO:0000313" key="8">
    <source>
        <dbReference type="EMBL" id="PIR97950.1"/>
    </source>
</evidence>
<evidence type="ECO:0000256" key="2">
    <source>
        <dbReference type="ARBA" id="ARBA00022763"/>
    </source>
</evidence>
<dbReference type="GO" id="GO:0005737">
    <property type="term" value="C:cytoplasm"/>
    <property type="evidence" value="ECO:0007669"/>
    <property type="project" value="UniProtKB-SubCell"/>
</dbReference>
<evidence type="ECO:0000256" key="6">
    <source>
        <dbReference type="HAMAP-Rule" id="MF_00031"/>
    </source>
</evidence>
<dbReference type="Pfam" id="PF01330">
    <property type="entry name" value="RuvA_N"/>
    <property type="match status" value="1"/>
</dbReference>
<dbReference type="CDD" id="cd14332">
    <property type="entry name" value="UBA_RuvA_C"/>
    <property type="match status" value="1"/>
</dbReference>
<evidence type="ECO:0000256" key="5">
    <source>
        <dbReference type="ARBA" id="ARBA00023204"/>
    </source>
</evidence>
<dbReference type="SMART" id="SM00278">
    <property type="entry name" value="HhH1"/>
    <property type="match status" value="2"/>
</dbReference>
<keyword evidence="5 6" id="KW-0234">DNA repair</keyword>
<evidence type="ECO:0000256" key="3">
    <source>
        <dbReference type="ARBA" id="ARBA00023125"/>
    </source>
</evidence>
<dbReference type="Pfam" id="PF14520">
    <property type="entry name" value="HHH_5"/>
    <property type="match status" value="1"/>
</dbReference>
<reference evidence="9" key="1">
    <citation type="submission" date="2017-09" db="EMBL/GenBank/DDBJ databases">
        <title>Depth-based differentiation of microbial function through sediment-hosted aquifers and enrichment of novel symbionts in the deep terrestrial subsurface.</title>
        <authorList>
            <person name="Probst A.J."/>
            <person name="Ladd B."/>
            <person name="Jarett J.K."/>
            <person name="Geller-Mcgrath D.E."/>
            <person name="Sieber C.M.K."/>
            <person name="Emerson J.B."/>
            <person name="Anantharaman K."/>
            <person name="Thomas B.C."/>
            <person name="Malmstrom R."/>
            <person name="Stieglmeier M."/>
            <person name="Klingl A."/>
            <person name="Woyke T."/>
            <person name="Ryan C.M."/>
            <person name="Banfield J.F."/>
        </authorList>
    </citation>
    <scope>NUCLEOTIDE SEQUENCE [LARGE SCALE GENOMIC DNA]</scope>
</reference>
<dbReference type="InterPro" id="IPR000085">
    <property type="entry name" value="RuvA"/>
</dbReference>
<gene>
    <name evidence="6 8" type="primary">ruvA</name>
    <name evidence="8" type="ORF">COT89_01710</name>
</gene>
<dbReference type="NCBIfam" id="TIGR00084">
    <property type="entry name" value="ruvA"/>
    <property type="match status" value="1"/>
</dbReference>
<evidence type="ECO:0000256" key="4">
    <source>
        <dbReference type="ARBA" id="ARBA00023172"/>
    </source>
</evidence>
<dbReference type="InterPro" id="IPR003583">
    <property type="entry name" value="Hlx-hairpin-Hlx_DNA-bd_motif"/>
</dbReference>
<comment type="caution">
    <text evidence="8">The sequence shown here is derived from an EMBL/GenBank/DDBJ whole genome shotgun (WGS) entry which is preliminary data.</text>
</comment>
<comment type="subcellular location">
    <subcellularLocation>
        <location evidence="6">Cytoplasm</location>
    </subcellularLocation>
</comment>
<dbReference type="InterPro" id="IPR012340">
    <property type="entry name" value="NA-bd_OB-fold"/>
</dbReference>
<evidence type="ECO:0000313" key="9">
    <source>
        <dbReference type="Proteomes" id="UP000231466"/>
    </source>
</evidence>
<keyword evidence="1 6" id="KW-0963">Cytoplasm</keyword>
<dbReference type="GO" id="GO:0006281">
    <property type="term" value="P:DNA repair"/>
    <property type="evidence" value="ECO:0007669"/>
    <property type="project" value="UniProtKB-UniRule"/>
</dbReference>
<dbReference type="EMBL" id="PFAH01000007">
    <property type="protein sequence ID" value="PIR97950.1"/>
    <property type="molecule type" value="Genomic_DNA"/>
</dbReference>
<proteinExistence type="inferred from homology"/>
<dbReference type="SUPFAM" id="SSF46929">
    <property type="entry name" value="DNA helicase RuvA subunit, C-terminal domain"/>
    <property type="match status" value="1"/>
</dbReference>
<sequence length="195" mass="21152">MNPRSMIHGLSGELKDVGLNHIVIGVGGVSYKVYIPVTQEKLPKVGELLEIYTYLHAREGGIDLYGFFEEQKLGLFEKLVSVSGVGPKSAMAILSVASADKLMAAIAGGEPDFLRRSSGVGKKTAERIIVELRDKMGGVEGGSFAALAESDRDVYEALVGLGYQKRKVEEVLREIDSSITDVRDRLKEALKKIKG</sequence>
<keyword evidence="4 6" id="KW-0233">DNA recombination</keyword>
<keyword evidence="3 6" id="KW-0238">DNA-binding</keyword>
<dbReference type="AlphaFoldDB" id="A0A2H0VI15"/>
<dbReference type="Gene3D" id="1.10.8.10">
    <property type="entry name" value="DNA helicase RuvA subunit, C-terminal domain"/>
    <property type="match status" value="1"/>
</dbReference>
<keyword evidence="2 6" id="KW-0227">DNA damage</keyword>
<feature type="domain" description="Helix-hairpin-helix DNA-binding motif class 1" evidence="7">
    <location>
        <begin position="77"/>
        <end position="96"/>
    </location>
</feature>
<accession>A0A2H0VI15</accession>
<dbReference type="InterPro" id="IPR010994">
    <property type="entry name" value="RuvA_2-like"/>
</dbReference>
<dbReference type="Gene3D" id="1.10.150.20">
    <property type="entry name" value="5' to 3' exonuclease, C-terminal subdomain"/>
    <property type="match status" value="1"/>
</dbReference>